<evidence type="ECO:0000313" key="2">
    <source>
        <dbReference type="Proteomes" id="UP000034889"/>
    </source>
</evidence>
<comment type="caution">
    <text evidence="1">The sequence shown here is derived from an EMBL/GenBank/DDBJ whole genome shotgun (WGS) entry which is preliminary data.</text>
</comment>
<evidence type="ECO:0000313" key="1">
    <source>
        <dbReference type="EMBL" id="KKT77751.1"/>
    </source>
</evidence>
<accession>A0A0G1K1M0</accession>
<protein>
    <submittedName>
        <fullName evidence="1">Uncharacterized protein</fullName>
    </submittedName>
</protein>
<dbReference type="Proteomes" id="UP000034889">
    <property type="component" value="Unassembled WGS sequence"/>
</dbReference>
<dbReference type="EMBL" id="LCJM01000034">
    <property type="protein sequence ID" value="KKT77751.1"/>
    <property type="molecule type" value="Genomic_DNA"/>
</dbReference>
<reference evidence="1 2" key="1">
    <citation type="journal article" date="2015" name="Nature">
        <title>rRNA introns, odd ribosomes, and small enigmatic genomes across a large radiation of phyla.</title>
        <authorList>
            <person name="Brown C.T."/>
            <person name="Hug L.A."/>
            <person name="Thomas B.C."/>
            <person name="Sharon I."/>
            <person name="Castelle C.J."/>
            <person name="Singh A."/>
            <person name="Wilkins M.J."/>
            <person name="Williams K.H."/>
            <person name="Banfield J.F."/>
        </authorList>
    </citation>
    <scope>NUCLEOTIDE SEQUENCE [LARGE SCALE GENOMIC DNA]</scope>
</reference>
<gene>
    <name evidence="1" type="ORF">UW74_C0034G0006</name>
</gene>
<name>A0A0G1K1M0_9BACT</name>
<sequence length="133" mass="15341">MKLSEKTISGLHEKFQKVLKTPASYDFYVAIHDFIGHIESNASLLRNLNLQAKANQELRLSAKYNNLKQIYQGLEDASIATNADLGHARYMVLVELNQIRNNDLSESNSFWKKRELFRKLTGEIYEKLNPNLV</sequence>
<dbReference type="AlphaFoldDB" id="A0A0G1K1M0"/>
<organism evidence="1 2">
    <name type="scientific">Candidatus Giovannonibacteria bacterium GW2011_GWC2_44_8</name>
    <dbReference type="NCBI Taxonomy" id="1618657"/>
    <lineage>
        <taxon>Bacteria</taxon>
        <taxon>Candidatus Giovannoniibacteriota</taxon>
    </lineage>
</organism>
<proteinExistence type="predicted"/>